<keyword evidence="6" id="KW-1185">Reference proteome</keyword>
<evidence type="ECO:0000256" key="1">
    <source>
        <dbReference type="ARBA" id="ARBA00022763"/>
    </source>
</evidence>
<evidence type="ECO:0000256" key="2">
    <source>
        <dbReference type="ARBA" id="ARBA00022806"/>
    </source>
</evidence>
<comment type="caution">
    <text evidence="5">The sequence shown here is derived from an EMBL/GenBank/DDBJ whole genome shotgun (WGS) entry which is preliminary data.</text>
</comment>
<sequence>AEESIVVAIDGVDNLVQGKLDAVFVGGLDPHDDAKRFTVVDWKTGRRPSRPREIEEKLRQLDFYRLMLAKARGVPLETVDGALYYVSEAKEADRQIDAGTKDETTIIREIREGIAFDDDDAV</sequence>
<dbReference type="RefSeq" id="WP_133064601.1">
    <property type="nucleotide sequence ID" value="NZ_MVOG01000007.1"/>
</dbReference>
<keyword evidence="2 5" id="KW-0067">ATP-binding</keyword>
<keyword evidence="3" id="KW-0234">DNA repair</keyword>
<feature type="domain" description="PD-(D/E)XK endonuclease-like" evidence="4">
    <location>
        <begin position="16"/>
        <end position="104"/>
    </location>
</feature>
<dbReference type="OrthoDB" id="4812256at2"/>
<dbReference type="Gene3D" id="3.90.320.10">
    <property type="match status" value="1"/>
</dbReference>
<keyword evidence="1" id="KW-0227">DNA damage</keyword>
<dbReference type="InterPro" id="IPR038726">
    <property type="entry name" value="PDDEXK_AddAB-type"/>
</dbReference>
<keyword evidence="2 5" id="KW-0378">Hydrolase</keyword>
<evidence type="ECO:0000313" key="6">
    <source>
        <dbReference type="Proteomes" id="UP000217986"/>
    </source>
</evidence>
<name>A0A2A2ELB4_9BIFI</name>
<evidence type="ECO:0000313" key="5">
    <source>
        <dbReference type="EMBL" id="PAU69728.1"/>
    </source>
</evidence>
<proteinExistence type="predicted"/>
<dbReference type="AlphaFoldDB" id="A0A2A2ELB4"/>
<organism evidence="5 6">
    <name type="scientific">Bifidobacterium italicum</name>
    <dbReference type="NCBI Taxonomy" id="1960968"/>
    <lineage>
        <taxon>Bacteria</taxon>
        <taxon>Bacillati</taxon>
        <taxon>Actinomycetota</taxon>
        <taxon>Actinomycetes</taxon>
        <taxon>Bifidobacteriales</taxon>
        <taxon>Bifidobacteriaceae</taxon>
        <taxon>Bifidobacterium</taxon>
    </lineage>
</organism>
<gene>
    <name evidence="5" type="ORF">B1400_0607</name>
</gene>
<dbReference type="Pfam" id="PF12705">
    <property type="entry name" value="PDDEXK_1"/>
    <property type="match status" value="1"/>
</dbReference>
<dbReference type="EMBL" id="MVOG01000007">
    <property type="protein sequence ID" value="PAU69728.1"/>
    <property type="molecule type" value="Genomic_DNA"/>
</dbReference>
<keyword evidence="2 5" id="KW-0347">Helicase</keyword>
<dbReference type="GO" id="GO:0004386">
    <property type="term" value="F:helicase activity"/>
    <property type="evidence" value="ECO:0007669"/>
    <property type="project" value="UniProtKB-KW"/>
</dbReference>
<dbReference type="GO" id="GO:0006281">
    <property type="term" value="P:DNA repair"/>
    <property type="evidence" value="ECO:0007669"/>
    <property type="project" value="UniProtKB-KW"/>
</dbReference>
<dbReference type="InterPro" id="IPR011604">
    <property type="entry name" value="PDDEXK-like_dom_sf"/>
</dbReference>
<keyword evidence="2 5" id="KW-0547">Nucleotide-binding</keyword>
<protein>
    <submittedName>
        <fullName evidence="5">ATP-dependent DNA helicase UvrD</fullName>
    </submittedName>
</protein>
<evidence type="ECO:0000256" key="3">
    <source>
        <dbReference type="ARBA" id="ARBA00023204"/>
    </source>
</evidence>
<reference evidence="5 6" key="1">
    <citation type="journal article" date="2017" name="ISME J.">
        <title>Unveiling bifidobacterial biogeography across the mammalian branch of the tree of life.</title>
        <authorList>
            <person name="Milani C."/>
            <person name="Mangifesta M."/>
            <person name="Mancabelli L."/>
            <person name="Lugli G.A."/>
            <person name="James K."/>
            <person name="Duranti S."/>
            <person name="Turroni F."/>
            <person name="Ferrario C."/>
            <person name="Ossiprandi M.C."/>
            <person name="van Sinderen D."/>
            <person name="Ventura M."/>
        </authorList>
    </citation>
    <scope>NUCLEOTIDE SEQUENCE [LARGE SCALE GENOMIC DNA]</scope>
    <source>
        <strain evidence="5 6">70</strain>
    </source>
</reference>
<evidence type="ECO:0000259" key="4">
    <source>
        <dbReference type="Pfam" id="PF12705"/>
    </source>
</evidence>
<dbReference type="Proteomes" id="UP000217986">
    <property type="component" value="Unassembled WGS sequence"/>
</dbReference>
<feature type="non-terminal residue" evidence="5">
    <location>
        <position position="1"/>
    </location>
</feature>
<accession>A0A2A2ELB4</accession>